<keyword evidence="7" id="KW-0325">Glycoprotein</keyword>
<dbReference type="CDD" id="cd02537">
    <property type="entry name" value="GT8_Glycogenin"/>
    <property type="match status" value="1"/>
</dbReference>
<dbReference type="SUPFAM" id="SSF53448">
    <property type="entry name" value="Nucleotide-diphospho-sugar transferases"/>
    <property type="match status" value="1"/>
</dbReference>
<feature type="non-terminal residue" evidence="15">
    <location>
        <position position="1"/>
    </location>
</feature>
<evidence type="ECO:0000313" key="15">
    <source>
        <dbReference type="EMBL" id="CAI8007720.1"/>
    </source>
</evidence>
<dbReference type="Pfam" id="PF01501">
    <property type="entry name" value="Glyco_transf_8"/>
    <property type="match status" value="2"/>
</dbReference>
<comment type="cofactor">
    <cofactor evidence="1">
        <name>Mn(2+)</name>
        <dbReference type="ChEBI" id="CHEBI:29035"/>
    </cofactor>
</comment>
<evidence type="ECO:0000256" key="10">
    <source>
        <dbReference type="ARBA" id="ARBA00038934"/>
    </source>
</evidence>
<comment type="similarity">
    <text evidence="9">Belongs to the glycosyltransferase 8 family. Glycogenin subfamily.</text>
</comment>
<dbReference type="GO" id="GO:0005978">
    <property type="term" value="P:glycogen biosynthetic process"/>
    <property type="evidence" value="ECO:0007669"/>
    <property type="project" value="UniProtKB-KW"/>
</dbReference>
<feature type="region of interest" description="Disordered" evidence="14">
    <location>
        <begin position="348"/>
        <end position="368"/>
    </location>
</feature>
<evidence type="ECO:0000256" key="5">
    <source>
        <dbReference type="ARBA" id="ARBA00022723"/>
    </source>
</evidence>
<evidence type="ECO:0000256" key="3">
    <source>
        <dbReference type="ARBA" id="ARBA00022490"/>
    </source>
</evidence>
<sequence>MPGQEAYVTLVTNDNYALGALALGRSLRDTLTTRRLSLLITDEVSYPMRERLGVLWDELTVVDLLDSGDEDRLALLTRPELGVTFSKLHAWKLTQYSKCVFLDADTLVLENVDELFDREELSAAPDIGWPDCFNSGVFVFEPSVDTYTNLLEMAKQTGSFDGGDQGLLNLYWPDWATKDIKFHLPFIYNMVPNAAYGYAPAFLRFGRNAKIIHFIGAVKPWHHQYVPGVDAVVLTPGSYSSTSAAYDFIKLWWQAYNRTCEPSTPGSGPLPHRPPPASTASSPSLYYHSCPPHHHLMTSFIKSGFVQPSHPRSFSPPPLSHYSVHAPPSSPVLFRSPSPAPMVGCVEGSTEDDVTDTPMHTDSVHLTH</sequence>
<comment type="subcellular location">
    <subcellularLocation>
        <location evidence="2">Cytoplasm</location>
    </subcellularLocation>
</comment>
<evidence type="ECO:0000256" key="1">
    <source>
        <dbReference type="ARBA" id="ARBA00001936"/>
    </source>
</evidence>
<keyword evidence="3" id="KW-0963">Cytoplasm</keyword>
<keyword evidence="8" id="KW-0464">Manganese</keyword>
<evidence type="ECO:0000256" key="7">
    <source>
        <dbReference type="ARBA" id="ARBA00023180"/>
    </source>
</evidence>
<dbReference type="InterPro" id="IPR050587">
    <property type="entry name" value="GNT1/Glycosyltrans_8"/>
</dbReference>
<dbReference type="GO" id="GO:0046872">
    <property type="term" value="F:metal ion binding"/>
    <property type="evidence" value="ECO:0007669"/>
    <property type="project" value="UniProtKB-KW"/>
</dbReference>
<keyword evidence="6" id="KW-0320">Glycogen biosynthesis</keyword>
<dbReference type="GO" id="GO:0008466">
    <property type="term" value="F:glycogenin glucosyltransferase activity"/>
    <property type="evidence" value="ECO:0007669"/>
    <property type="project" value="UniProtKB-EC"/>
</dbReference>
<dbReference type="InterPro" id="IPR002495">
    <property type="entry name" value="Glyco_trans_8"/>
</dbReference>
<dbReference type="Proteomes" id="UP001174909">
    <property type="component" value="Unassembled WGS sequence"/>
</dbReference>
<evidence type="ECO:0000256" key="14">
    <source>
        <dbReference type="SAM" id="MobiDB-lite"/>
    </source>
</evidence>
<evidence type="ECO:0000256" key="12">
    <source>
        <dbReference type="ARBA" id="ARBA00052293"/>
    </source>
</evidence>
<dbReference type="AlphaFoldDB" id="A0AA35WAL1"/>
<evidence type="ECO:0000256" key="2">
    <source>
        <dbReference type="ARBA" id="ARBA00004496"/>
    </source>
</evidence>
<accession>A0AA35WAL1</accession>
<comment type="function">
    <text evidence="13">Self-glucosylating initiator of glycogen synthesis. It catalyzes the formation of a short alpha (1,4)-glucosyl chain covalently attached via a glucose 1-O-tyrosyl linkage to internal tyrosine residues and these chains act as primers for the elongation reaction catalyzed by glycogen synthase.</text>
</comment>
<name>A0AA35WAL1_GEOBA</name>
<dbReference type="GO" id="GO:0005737">
    <property type="term" value="C:cytoplasm"/>
    <property type="evidence" value="ECO:0007669"/>
    <property type="project" value="UniProtKB-SubCell"/>
</dbReference>
<evidence type="ECO:0000256" key="11">
    <source>
        <dbReference type="ARBA" id="ARBA00050886"/>
    </source>
</evidence>
<dbReference type="EC" id="2.4.1.186" evidence="10"/>
<keyword evidence="4" id="KW-0808">Transferase</keyword>
<organism evidence="15 16">
    <name type="scientific">Geodia barretti</name>
    <name type="common">Barrett's horny sponge</name>
    <dbReference type="NCBI Taxonomy" id="519541"/>
    <lineage>
        <taxon>Eukaryota</taxon>
        <taxon>Metazoa</taxon>
        <taxon>Porifera</taxon>
        <taxon>Demospongiae</taxon>
        <taxon>Heteroscleromorpha</taxon>
        <taxon>Tetractinellida</taxon>
        <taxon>Astrophorina</taxon>
        <taxon>Geodiidae</taxon>
        <taxon>Geodia</taxon>
    </lineage>
</organism>
<dbReference type="Gene3D" id="3.90.550.10">
    <property type="entry name" value="Spore Coat Polysaccharide Biosynthesis Protein SpsA, Chain A"/>
    <property type="match status" value="1"/>
</dbReference>
<comment type="catalytic activity">
    <reaction evidence="11">
        <text>[1,4-alpha-D-glucosyl](n)-L-tyrosyl-[glycogenin] + UDP-alpha-D-glucose = [1,4-alpha-D-glucosyl](n+1)-L-tyrosyl-[glycogenin] + UDP + H(+)</text>
        <dbReference type="Rhea" id="RHEA:56560"/>
        <dbReference type="Rhea" id="RHEA-COMP:14606"/>
        <dbReference type="Rhea" id="RHEA-COMP:14607"/>
        <dbReference type="ChEBI" id="CHEBI:15378"/>
        <dbReference type="ChEBI" id="CHEBI:58223"/>
        <dbReference type="ChEBI" id="CHEBI:58885"/>
        <dbReference type="ChEBI" id="CHEBI:140574"/>
        <dbReference type="EC" id="2.4.1.186"/>
    </reaction>
</comment>
<reference evidence="15" key="1">
    <citation type="submission" date="2023-03" db="EMBL/GenBank/DDBJ databases">
        <authorList>
            <person name="Steffen K."/>
            <person name="Cardenas P."/>
        </authorList>
    </citation>
    <scope>NUCLEOTIDE SEQUENCE</scope>
</reference>
<evidence type="ECO:0000256" key="4">
    <source>
        <dbReference type="ARBA" id="ARBA00022679"/>
    </source>
</evidence>
<evidence type="ECO:0000256" key="13">
    <source>
        <dbReference type="ARBA" id="ARBA00057883"/>
    </source>
</evidence>
<comment type="catalytic activity">
    <reaction evidence="12">
        <text>L-tyrosyl-[glycogenin] + UDP-alpha-D-glucose = alpha-D-glucosyl-L-tyrosyl-[glycogenin] + UDP + H(+)</text>
        <dbReference type="Rhea" id="RHEA:23360"/>
        <dbReference type="Rhea" id="RHEA-COMP:14604"/>
        <dbReference type="Rhea" id="RHEA-COMP:14605"/>
        <dbReference type="ChEBI" id="CHEBI:15378"/>
        <dbReference type="ChEBI" id="CHEBI:46858"/>
        <dbReference type="ChEBI" id="CHEBI:58223"/>
        <dbReference type="ChEBI" id="CHEBI:58885"/>
        <dbReference type="ChEBI" id="CHEBI:140573"/>
        <dbReference type="EC" id="2.4.1.186"/>
    </reaction>
</comment>
<keyword evidence="5" id="KW-0479">Metal-binding</keyword>
<evidence type="ECO:0000256" key="8">
    <source>
        <dbReference type="ARBA" id="ARBA00023211"/>
    </source>
</evidence>
<dbReference type="InterPro" id="IPR029044">
    <property type="entry name" value="Nucleotide-diphossugar_trans"/>
</dbReference>
<dbReference type="EMBL" id="CASHTH010000799">
    <property type="protein sequence ID" value="CAI8007720.1"/>
    <property type="molecule type" value="Genomic_DNA"/>
</dbReference>
<keyword evidence="16" id="KW-1185">Reference proteome</keyword>
<evidence type="ECO:0000313" key="16">
    <source>
        <dbReference type="Proteomes" id="UP001174909"/>
    </source>
</evidence>
<dbReference type="FunFam" id="3.90.550.10:FF:000092">
    <property type="entry name" value="Glycogenin 2"/>
    <property type="match status" value="1"/>
</dbReference>
<comment type="caution">
    <text evidence="15">The sequence shown here is derived from an EMBL/GenBank/DDBJ whole genome shotgun (WGS) entry which is preliminary data.</text>
</comment>
<dbReference type="PANTHER" id="PTHR11183">
    <property type="entry name" value="GLYCOGENIN SUBFAMILY MEMBER"/>
    <property type="match status" value="1"/>
</dbReference>
<proteinExistence type="inferred from homology"/>
<evidence type="ECO:0000256" key="9">
    <source>
        <dbReference type="ARBA" id="ARBA00038162"/>
    </source>
</evidence>
<evidence type="ECO:0000256" key="6">
    <source>
        <dbReference type="ARBA" id="ARBA00023056"/>
    </source>
</evidence>
<protein>
    <recommendedName>
        <fullName evidence="10">glycogenin glucosyltransferase</fullName>
        <ecNumber evidence="10">2.4.1.186</ecNumber>
    </recommendedName>
</protein>
<gene>
    <name evidence="15" type="ORF">GBAR_LOCUS5349</name>
</gene>